<feature type="binding site" evidence="2">
    <location>
        <position position="225"/>
    </location>
    <ligand>
        <name>Mg(2+)</name>
        <dbReference type="ChEBI" id="CHEBI:18420"/>
        <label>1</label>
        <note>catalytic</note>
    </ligand>
</feature>
<dbReference type="Gene3D" id="3.40.190.80">
    <property type="match status" value="1"/>
</dbReference>
<evidence type="ECO:0000313" key="3">
    <source>
        <dbReference type="EMBL" id="APO72460.1"/>
    </source>
</evidence>
<feature type="binding site" evidence="2">
    <location>
        <position position="96"/>
    </location>
    <ligand>
        <name>Mg(2+)</name>
        <dbReference type="ChEBI" id="CHEBI:18420"/>
        <label>1</label>
        <note>catalytic</note>
    </ligand>
</feature>
<dbReference type="SUPFAM" id="SSF56655">
    <property type="entry name" value="Carbohydrate phosphatase"/>
    <property type="match status" value="1"/>
</dbReference>
<feature type="binding site" evidence="2">
    <location>
        <position position="99"/>
    </location>
    <ligand>
        <name>Mg(2+)</name>
        <dbReference type="ChEBI" id="CHEBI:18420"/>
        <label>1</label>
        <note>catalytic</note>
    </ligand>
</feature>
<dbReference type="Proteomes" id="UP000184749">
    <property type="component" value="Plasmid pRgalIE4872d"/>
</dbReference>
<dbReference type="Pfam" id="PF00459">
    <property type="entry name" value="Inositol_P"/>
    <property type="match status" value="1"/>
</dbReference>
<dbReference type="GO" id="GO:0007165">
    <property type="term" value="P:signal transduction"/>
    <property type="evidence" value="ECO:0007669"/>
    <property type="project" value="TreeGrafter"/>
</dbReference>
<organism evidence="3 4">
    <name type="scientific">Rhizobium gallicum</name>
    <dbReference type="NCBI Taxonomy" id="56730"/>
    <lineage>
        <taxon>Bacteria</taxon>
        <taxon>Pseudomonadati</taxon>
        <taxon>Pseudomonadota</taxon>
        <taxon>Alphaproteobacteria</taxon>
        <taxon>Hyphomicrobiales</taxon>
        <taxon>Rhizobiaceae</taxon>
        <taxon>Rhizobium/Agrobacterium group</taxon>
        <taxon>Rhizobium</taxon>
    </lineage>
</organism>
<dbReference type="OrthoDB" id="9785695at2"/>
<geneLocation type="plasmid" evidence="4">
    <name>prgalie4872d</name>
</geneLocation>
<dbReference type="EMBL" id="CP017105">
    <property type="protein sequence ID" value="APO72460.1"/>
    <property type="molecule type" value="Genomic_DNA"/>
</dbReference>
<gene>
    <name evidence="3" type="ORF">IE4872_PD01943</name>
</gene>
<keyword evidence="2" id="KW-0460">Magnesium</keyword>
<keyword evidence="2" id="KW-0479">Metal-binding</keyword>
<dbReference type="Gene3D" id="3.30.540.10">
    <property type="entry name" value="Fructose-1,6-Bisphosphatase, subunit A, domain 1"/>
    <property type="match status" value="1"/>
</dbReference>
<accession>A0A1L5NX36</accession>
<feature type="binding site" evidence="2">
    <location>
        <position position="73"/>
    </location>
    <ligand>
        <name>Mg(2+)</name>
        <dbReference type="ChEBI" id="CHEBI:18420"/>
        <label>1</label>
        <note>catalytic</note>
    </ligand>
</feature>
<dbReference type="GO" id="GO:0046872">
    <property type="term" value="F:metal ion binding"/>
    <property type="evidence" value="ECO:0007669"/>
    <property type="project" value="UniProtKB-KW"/>
</dbReference>
<evidence type="ECO:0000313" key="4">
    <source>
        <dbReference type="Proteomes" id="UP000184749"/>
    </source>
</evidence>
<dbReference type="PANTHER" id="PTHR20854">
    <property type="entry name" value="INOSITOL MONOPHOSPHATASE"/>
    <property type="match status" value="1"/>
</dbReference>
<name>A0A1L5NX36_9HYPH</name>
<dbReference type="GO" id="GO:0006020">
    <property type="term" value="P:inositol metabolic process"/>
    <property type="evidence" value="ECO:0007669"/>
    <property type="project" value="TreeGrafter"/>
</dbReference>
<comment type="similarity">
    <text evidence="1">Belongs to the inositol monophosphatase superfamily.</text>
</comment>
<evidence type="ECO:0000256" key="1">
    <source>
        <dbReference type="ARBA" id="ARBA00009759"/>
    </source>
</evidence>
<dbReference type="RefSeq" id="WP_074072646.1">
    <property type="nucleotide sequence ID" value="NZ_CP017105.1"/>
</dbReference>
<dbReference type="AlphaFoldDB" id="A0A1L5NX36"/>
<evidence type="ECO:0000256" key="2">
    <source>
        <dbReference type="PIRSR" id="PIRSR600760-2"/>
    </source>
</evidence>
<sequence>MTMISDAVISVLMEDMRQAGEAEILPRFLGVTADGIRTKTAPDDLVTDADIGAERRLSEALSAHFPEALLVGEEAVSADPELLARLTNTDLAVIIDPVDGTWNFAHGVPLFGMIVAIVSGGETVAGLIHYPLTGDFLVARPGKGAWHVARNGRPTRLNVAAPGPVGEMQGFVPLHVFLPEEQEALAPRLRHFGRTTTWRCSAFEYRMVATGAMSFSLNAELMPWDHAAGVLIHREAGGYGALLNRAPYRPGMSKGRLLLAPDLSSWEEIRAVLSAE</sequence>
<reference evidence="3 4" key="1">
    <citation type="submission" date="2016-09" db="EMBL/GenBank/DDBJ databases">
        <title>The complete genome sequences of Rhizobium gallicum, symbiovars gallicum and phaseoli, symbionts associated to common bean (Phaseolus vulgaris).</title>
        <authorList>
            <person name="Bustos P."/>
            <person name="Santamaria R.I."/>
            <person name="Perez-Carrascal O.M."/>
            <person name="Juarez S."/>
            <person name="Lozano L."/>
            <person name="Martinez-Flores I."/>
            <person name="Martinez-Romero E."/>
            <person name="Cevallos M."/>
            <person name="Romero D."/>
            <person name="Davila G."/>
            <person name="Gonzalez V."/>
        </authorList>
    </citation>
    <scope>NUCLEOTIDE SEQUENCE [LARGE SCALE GENOMIC DNA]</scope>
    <source>
        <strain evidence="3 4">IE4872</strain>
        <plasmid evidence="4">prgalie4872d</plasmid>
    </source>
</reference>
<keyword evidence="3" id="KW-0614">Plasmid</keyword>
<protein>
    <submittedName>
        <fullName evidence="3">Inositol monophosphatase protein</fullName>
    </submittedName>
</protein>
<dbReference type="PANTHER" id="PTHR20854:SF4">
    <property type="entry name" value="INOSITOL-1-MONOPHOSPHATASE-RELATED"/>
    <property type="match status" value="1"/>
</dbReference>
<proteinExistence type="inferred from homology"/>
<dbReference type="InterPro" id="IPR000760">
    <property type="entry name" value="Inositol_monophosphatase-like"/>
</dbReference>
<dbReference type="PRINTS" id="PR00377">
    <property type="entry name" value="IMPHPHTASES"/>
</dbReference>
<comment type="cofactor">
    <cofactor evidence="2">
        <name>Mg(2+)</name>
        <dbReference type="ChEBI" id="CHEBI:18420"/>
    </cofactor>
</comment>
<dbReference type="GO" id="GO:0008934">
    <property type="term" value="F:inositol monophosphate 1-phosphatase activity"/>
    <property type="evidence" value="ECO:0007669"/>
    <property type="project" value="TreeGrafter"/>
</dbReference>